<sequence length="41" mass="4997">MKIKKLGLSVEEIVRQWINIEKDRLVYLLKSNKERKENLLK</sequence>
<reference evidence="1 2" key="1">
    <citation type="journal article" date="2013" name="Genome Announc.">
        <title>Draft Genome Sequence of a Highly Flagellated, Fast-Swimming Archaeon, Methanocaldococcus villosus Strain KIN24-T80 (DSM 22612).</title>
        <authorList>
            <person name="Thennarasu S."/>
            <person name="Polireddy D."/>
            <person name="Antony A."/>
            <person name="Yada M.R."/>
            <person name="Algarawi S."/>
            <person name="Sivakumar N."/>
        </authorList>
    </citation>
    <scope>NUCLEOTIDE SEQUENCE [LARGE SCALE GENOMIC DNA]</scope>
    <source>
        <strain evidence="1 2">KIN24-T80</strain>
    </source>
</reference>
<gene>
    <name evidence="1" type="ORF">J422_04620</name>
</gene>
<dbReference type="AlphaFoldDB" id="N6UUI3"/>
<dbReference type="Proteomes" id="UP000053695">
    <property type="component" value="Unassembled WGS sequence"/>
</dbReference>
<keyword evidence="2" id="KW-1185">Reference proteome</keyword>
<dbReference type="EMBL" id="APMM01000030">
    <property type="protein sequence ID" value="ENN95999.1"/>
    <property type="molecule type" value="Genomic_DNA"/>
</dbReference>
<proteinExistence type="predicted"/>
<evidence type="ECO:0000313" key="2">
    <source>
        <dbReference type="Proteomes" id="UP000053695"/>
    </source>
</evidence>
<dbReference type="STRING" id="1069083.GCA_000371805_00942"/>
<protein>
    <submittedName>
        <fullName evidence="1">ATPase AAA</fullName>
    </submittedName>
</protein>
<name>N6UUI3_9EURY</name>
<organism evidence="1 2">
    <name type="scientific">Methanocaldococcus villosus KIN24-T80</name>
    <dbReference type="NCBI Taxonomy" id="1069083"/>
    <lineage>
        <taxon>Archaea</taxon>
        <taxon>Methanobacteriati</taxon>
        <taxon>Methanobacteriota</taxon>
        <taxon>Methanomada group</taxon>
        <taxon>Methanococci</taxon>
        <taxon>Methanococcales</taxon>
        <taxon>Methanocaldococcaceae</taxon>
        <taxon>Methanocaldococcus</taxon>
    </lineage>
</organism>
<comment type="caution">
    <text evidence="1">The sequence shown here is derived from an EMBL/GenBank/DDBJ whole genome shotgun (WGS) entry which is preliminary data.</text>
</comment>
<accession>N6UUI3</accession>
<feature type="non-terminal residue" evidence="1">
    <location>
        <position position="41"/>
    </location>
</feature>
<evidence type="ECO:0000313" key="1">
    <source>
        <dbReference type="EMBL" id="ENN95999.1"/>
    </source>
</evidence>